<feature type="compositionally biased region" description="Basic and acidic residues" evidence="1">
    <location>
        <begin position="299"/>
        <end position="335"/>
    </location>
</feature>
<feature type="region of interest" description="Disordered" evidence="1">
    <location>
        <begin position="817"/>
        <end position="849"/>
    </location>
</feature>
<feature type="region of interest" description="Disordered" evidence="1">
    <location>
        <begin position="10"/>
        <end position="115"/>
    </location>
</feature>
<feature type="compositionally biased region" description="Polar residues" evidence="1">
    <location>
        <begin position="650"/>
        <end position="665"/>
    </location>
</feature>
<feature type="region of interest" description="Disordered" evidence="1">
    <location>
        <begin position="520"/>
        <end position="590"/>
    </location>
</feature>
<feature type="compositionally biased region" description="Polar residues" evidence="1">
    <location>
        <begin position="693"/>
        <end position="707"/>
    </location>
</feature>
<name>A0A4Q9PUY1_9APHY</name>
<reference evidence="2 3" key="1">
    <citation type="submission" date="2019-01" db="EMBL/GenBank/DDBJ databases">
        <title>Draft genome sequences of three monokaryotic isolates of the white-rot basidiomycete fungus Dichomitus squalens.</title>
        <authorList>
            <consortium name="DOE Joint Genome Institute"/>
            <person name="Lopez S.C."/>
            <person name="Andreopoulos B."/>
            <person name="Pangilinan J."/>
            <person name="Lipzen A."/>
            <person name="Riley R."/>
            <person name="Ahrendt S."/>
            <person name="Ng V."/>
            <person name="Barry K."/>
            <person name="Daum C."/>
            <person name="Grigoriev I.V."/>
            <person name="Hilden K.S."/>
            <person name="Makela M.R."/>
            <person name="de Vries R.P."/>
        </authorList>
    </citation>
    <scope>NUCLEOTIDE SEQUENCE [LARGE SCALE GENOMIC DNA]</scope>
    <source>
        <strain evidence="2 3">CBS 464.89</strain>
    </source>
</reference>
<evidence type="ECO:0000313" key="3">
    <source>
        <dbReference type="Proteomes" id="UP000292082"/>
    </source>
</evidence>
<dbReference type="Proteomes" id="UP000292082">
    <property type="component" value="Unassembled WGS sequence"/>
</dbReference>
<feature type="compositionally biased region" description="Basic residues" evidence="1">
    <location>
        <begin position="446"/>
        <end position="458"/>
    </location>
</feature>
<protein>
    <submittedName>
        <fullName evidence="2">Uncharacterized protein</fullName>
    </submittedName>
</protein>
<feature type="region of interest" description="Disordered" evidence="1">
    <location>
        <begin position="693"/>
        <end position="803"/>
    </location>
</feature>
<dbReference type="EMBL" id="ML145125">
    <property type="protein sequence ID" value="TBU58412.1"/>
    <property type="molecule type" value="Genomic_DNA"/>
</dbReference>
<evidence type="ECO:0000256" key="1">
    <source>
        <dbReference type="SAM" id="MobiDB-lite"/>
    </source>
</evidence>
<feature type="region of interest" description="Disordered" evidence="1">
    <location>
        <begin position="646"/>
        <end position="679"/>
    </location>
</feature>
<evidence type="ECO:0000313" key="2">
    <source>
        <dbReference type="EMBL" id="TBU58412.1"/>
    </source>
</evidence>
<proteinExistence type="predicted"/>
<feature type="compositionally biased region" description="Basic and acidic residues" evidence="1">
    <location>
        <begin position="81"/>
        <end position="98"/>
    </location>
</feature>
<feature type="compositionally biased region" description="Basic and acidic residues" evidence="1">
    <location>
        <begin position="724"/>
        <end position="734"/>
    </location>
</feature>
<keyword evidence="3" id="KW-1185">Reference proteome</keyword>
<organism evidence="2 3">
    <name type="scientific">Dichomitus squalens</name>
    <dbReference type="NCBI Taxonomy" id="114155"/>
    <lineage>
        <taxon>Eukaryota</taxon>
        <taxon>Fungi</taxon>
        <taxon>Dikarya</taxon>
        <taxon>Basidiomycota</taxon>
        <taxon>Agaricomycotina</taxon>
        <taxon>Agaricomycetes</taxon>
        <taxon>Polyporales</taxon>
        <taxon>Polyporaceae</taxon>
        <taxon>Dichomitus</taxon>
    </lineage>
</organism>
<gene>
    <name evidence="2" type="ORF">BD310DRAFT_484401</name>
</gene>
<accession>A0A4Q9PUY1</accession>
<sequence>MFIRVISRGLFKRGSQVDLGGRPPREKKNSNEDTKLLQQLTSDPGDEQPLESMPEITAGASSKQTARPDVGDKTQPVTPEVPERQTDNNHHVREDSSKAHKHEQRQSEASSPLIVVNASGAGIKTEEAEDADEVFQTPLSQTPHLGLPGEASSSVTPPGIERFLNVPGLLKTSPCMPPGVLAMDSQPTQGMLSDITEAEEPSVRDSFVQDATPSPDLLSGRTLSCSSFGSSYPSSPELRDVKTTYQVLETTASISAAQSEFRQAERSPGRPPYPVALQPDFVPFVVAPLLSSSSVNRPGKREAGHDYDGGCERGPKDEGDDEPKVEHNGEYKADSHPASFATTGLCPSASTYADATNLALQHPEIAADILRQPLSSASTSSRPSNCPTPSESCITTLNTPPASGRCSPNPKKANLPHTSVRPNWALASDIHTPDRPNWAVAPKAGRQARSRGRGKGRRGTSVSAAVSGTEQSICADTLPATSCAATGSRDGPQQWLTRVNSWMEQTPRAVKIPTTTLMPEKGLQTTSRPFPAEPMSQWGRHSRSSTSVLNPRAPTWSPPTRVRRLSVSETESEGPTAESRSSPSANSVRRPLTFAVDADIDRLRDMLRSCGIQDDETVATSNLSMTLKPSSMGSKQVDDVAIAEKDAQKTPAQRSSCQEKSTQGASDEPNILYHAGPAPRRFEYKTSTRFVPYSSQNRSFGRPSQPQRFFAEPGPRCPPLNRVNARDFGKEPARPRMAGPFEPNTPPGAPVFTQSSAARYSGSAFFSTPPPQPAPPQSHSFSKTLQVESGSSHAHGADSPSMFVPGAYKVRFDCTERRQDAPVSSSHVSPIASVDRPRQPSGRKGSRFA</sequence>
<feature type="region of interest" description="Disordered" evidence="1">
    <location>
        <begin position="292"/>
        <end position="336"/>
    </location>
</feature>
<dbReference type="AlphaFoldDB" id="A0A4Q9PUY1"/>
<feature type="region of interest" description="Disordered" evidence="1">
    <location>
        <begin position="428"/>
        <end position="466"/>
    </location>
</feature>
<feature type="compositionally biased region" description="Basic and acidic residues" evidence="1">
    <location>
        <begin position="23"/>
        <end position="35"/>
    </location>
</feature>
<feature type="compositionally biased region" description="Polar residues" evidence="1">
    <location>
        <begin position="783"/>
        <end position="792"/>
    </location>
</feature>
<feature type="compositionally biased region" description="Polar residues" evidence="1">
    <location>
        <begin position="578"/>
        <end position="587"/>
    </location>
</feature>